<name>A0AAV1ZP96_9ARAC</name>
<evidence type="ECO:0000256" key="8">
    <source>
        <dbReference type="ARBA" id="ARBA00023069"/>
    </source>
</evidence>
<evidence type="ECO:0000313" key="13">
    <source>
        <dbReference type="EMBL" id="CAL1272090.1"/>
    </source>
</evidence>
<evidence type="ECO:0000259" key="12">
    <source>
        <dbReference type="Pfam" id="PF08393"/>
    </source>
</evidence>
<dbReference type="InterPro" id="IPR013602">
    <property type="entry name" value="Dynein_heavy_linker"/>
</dbReference>
<dbReference type="Gene3D" id="1.10.287.2620">
    <property type="match status" value="1"/>
</dbReference>
<keyword evidence="11" id="KW-0966">Cell projection</keyword>
<sequence>PFSGLNAEEIRDKVEEMWRVMFRLVKTFAGELDTRAVAETMKEKIEAFRNYVPLLLAICNPGIKKRHWKYASKFLGFKILPGPNATLEDMIRVGLHRHIEKVEELSVTVSKEFALEKAMAKMKDEWKDIEFEFKPYRETGVPILSAVDDIQVLLDDHILKVQTMRGSPYIKPFETEVKLWEEKLLLVQDVLDSWLKASDPHVLVATSHLNMLQNLQECNVLLDEIQKGLNDYLEKKRLYFPRCYATIIY</sequence>
<dbReference type="FunFam" id="1.10.287.2620:FF:000002">
    <property type="entry name" value="Dynein heavy chain 2, axonemal"/>
    <property type="match status" value="1"/>
</dbReference>
<proteinExistence type="predicted"/>
<dbReference type="GO" id="GO:0005874">
    <property type="term" value="C:microtubule"/>
    <property type="evidence" value="ECO:0007669"/>
    <property type="project" value="UniProtKB-KW"/>
</dbReference>
<dbReference type="GO" id="GO:0005930">
    <property type="term" value="C:axoneme"/>
    <property type="evidence" value="ECO:0007669"/>
    <property type="project" value="UniProtKB-SubCell"/>
</dbReference>
<evidence type="ECO:0000256" key="9">
    <source>
        <dbReference type="ARBA" id="ARBA00023175"/>
    </source>
</evidence>
<evidence type="ECO:0000256" key="3">
    <source>
        <dbReference type="ARBA" id="ARBA00022701"/>
    </source>
</evidence>
<dbReference type="InterPro" id="IPR042222">
    <property type="entry name" value="Dynein_2_N"/>
</dbReference>
<dbReference type="PANTHER" id="PTHR45703:SF1">
    <property type="entry name" value="DYNEINS HEAVY CHAIN"/>
    <property type="match status" value="1"/>
</dbReference>
<dbReference type="GO" id="GO:0051959">
    <property type="term" value="F:dynein light intermediate chain binding"/>
    <property type="evidence" value="ECO:0007669"/>
    <property type="project" value="InterPro"/>
</dbReference>
<keyword evidence="6" id="KW-0243">Dynein</keyword>
<dbReference type="GO" id="GO:0030286">
    <property type="term" value="C:dynein complex"/>
    <property type="evidence" value="ECO:0007669"/>
    <property type="project" value="UniProtKB-KW"/>
</dbReference>
<keyword evidence="10" id="KW-0206">Cytoskeleton</keyword>
<feature type="non-terminal residue" evidence="13">
    <location>
        <position position="1"/>
    </location>
</feature>
<dbReference type="GO" id="GO:0045505">
    <property type="term" value="F:dynein intermediate chain binding"/>
    <property type="evidence" value="ECO:0007669"/>
    <property type="project" value="InterPro"/>
</dbReference>
<dbReference type="PANTHER" id="PTHR45703">
    <property type="entry name" value="DYNEIN HEAVY CHAIN"/>
    <property type="match status" value="1"/>
</dbReference>
<evidence type="ECO:0000256" key="4">
    <source>
        <dbReference type="ARBA" id="ARBA00022741"/>
    </source>
</evidence>
<evidence type="ECO:0000256" key="1">
    <source>
        <dbReference type="ARBA" id="ARBA00004430"/>
    </source>
</evidence>
<dbReference type="GO" id="GO:0005524">
    <property type="term" value="F:ATP binding"/>
    <property type="evidence" value="ECO:0007669"/>
    <property type="project" value="UniProtKB-KW"/>
</dbReference>
<comment type="subcellular location">
    <subcellularLocation>
        <location evidence="1">Cytoplasm</location>
        <location evidence="1">Cytoskeleton</location>
        <location evidence="1">Cilium axoneme</location>
    </subcellularLocation>
</comment>
<dbReference type="GO" id="GO:0007018">
    <property type="term" value="P:microtubule-based movement"/>
    <property type="evidence" value="ECO:0007669"/>
    <property type="project" value="InterPro"/>
</dbReference>
<evidence type="ECO:0000256" key="2">
    <source>
        <dbReference type="ARBA" id="ARBA00022490"/>
    </source>
</evidence>
<protein>
    <recommendedName>
        <fullName evidence="12">Dynein heavy chain linker domain-containing protein</fullName>
    </recommendedName>
</protein>
<keyword evidence="9" id="KW-0505">Motor protein</keyword>
<dbReference type="EMBL" id="CAXIEN010000058">
    <property type="protein sequence ID" value="CAL1272090.1"/>
    <property type="molecule type" value="Genomic_DNA"/>
</dbReference>
<keyword evidence="7" id="KW-0175">Coiled coil</keyword>
<evidence type="ECO:0000256" key="11">
    <source>
        <dbReference type="ARBA" id="ARBA00023273"/>
    </source>
</evidence>
<dbReference type="AlphaFoldDB" id="A0AAV1ZP96"/>
<keyword evidence="5" id="KW-0067">ATP-binding</keyword>
<keyword evidence="8" id="KW-0969">Cilium</keyword>
<accession>A0AAV1ZP96</accession>
<evidence type="ECO:0000256" key="6">
    <source>
        <dbReference type="ARBA" id="ARBA00023017"/>
    </source>
</evidence>
<evidence type="ECO:0000256" key="5">
    <source>
        <dbReference type="ARBA" id="ARBA00022840"/>
    </source>
</evidence>
<feature type="domain" description="Dynein heavy chain linker" evidence="12">
    <location>
        <begin position="198"/>
        <end position="244"/>
    </location>
</feature>
<organism evidence="13 14">
    <name type="scientific">Larinioides sclopetarius</name>
    <dbReference type="NCBI Taxonomy" id="280406"/>
    <lineage>
        <taxon>Eukaryota</taxon>
        <taxon>Metazoa</taxon>
        <taxon>Ecdysozoa</taxon>
        <taxon>Arthropoda</taxon>
        <taxon>Chelicerata</taxon>
        <taxon>Arachnida</taxon>
        <taxon>Araneae</taxon>
        <taxon>Araneomorphae</taxon>
        <taxon>Entelegynae</taxon>
        <taxon>Araneoidea</taxon>
        <taxon>Araneidae</taxon>
        <taxon>Larinioides</taxon>
    </lineage>
</organism>
<keyword evidence="4" id="KW-0547">Nucleotide-binding</keyword>
<keyword evidence="2" id="KW-0963">Cytoplasm</keyword>
<gene>
    <name evidence="13" type="ORF">LARSCL_LOCUS6183</name>
</gene>
<keyword evidence="14" id="KW-1185">Reference proteome</keyword>
<evidence type="ECO:0000313" key="14">
    <source>
        <dbReference type="Proteomes" id="UP001497382"/>
    </source>
</evidence>
<comment type="caution">
    <text evidence="13">The sequence shown here is derived from an EMBL/GenBank/DDBJ whole genome shotgun (WGS) entry which is preliminary data.</text>
</comment>
<evidence type="ECO:0000256" key="7">
    <source>
        <dbReference type="ARBA" id="ARBA00023054"/>
    </source>
</evidence>
<keyword evidence="3" id="KW-0493">Microtubule</keyword>
<dbReference type="Pfam" id="PF08393">
    <property type="entry name" value="DHC_N2"/>
    <property type="match status" value="2"/>
</dbReference>
<feature type="domain" description="Dynein heavy chain linker" evidence="12">
    <location>
        <begin position="1"/>
        <end position="197"/>
    </location>
</feature>
<reference evidence="13 14" key="1">
    <citation type="submission" date="2024-04" db="EMBL/GenBank/DDBJ databases">
        <authorList>
            <person name="Rising A."/>
            <person name="Reimegard J."/>
            <person name="Sonavane S."/>
            <person name="Akerstrom W."/>
            <person name="Nylinder S."/>
            <person name="Hedman E."/>
            <person name="Kallberg Y."/>
        </authorList>
    </citation>
    <scope>NUCLEOTIDE SEQUENCE [LARGE SCALE GENOMIC DNA]</scope>
</reference>
<evidence type="ECO:0000256" key="10">
    <source>
        <dbReference type="ARBA" id="ARBA00023212"/>
    </source>
</evidence>
<dbReference type="Proteomes" id="UP001497382">
    <property type="component" value="Unassembled WGS sequence"/>
</dbReference>
<dbReference type="Gene3D" id="1.20.140.100">
    <property type="entry name" value="Dynein heavy chain, N-terminal domain 2"/>
    <property type="match status" value="2"/>
</dbReference>
<dbReference type="InterPro" id="IPR026983">
    <property type="entry name" value="DHC"/>
</dbReference>